<proteinExistence type="predicted"/>
<accession>A0A9X6VEE0</accession>
<protein>
    <submittedName>
        <fullName evidence="1">Uncharacterized protein</fullName>
    </submittedName>
</protein>
<dbReference type="RefSeq" id="WP_098368579.1">
    <property type="nucleotide sequence ID" value="NZ_JARSYC010000101.1"/>
</dbReference>
<organism evidence="1 2">
    <name type="scientific">Bacillus thuringiensis</name>
    <dbReference type="NCBI Taxonomy" id="1428"/>
    <lineage>
        <taxon>Bacteria</taxon>
        <taxon>Bacillati</taxon>
        <taxon>Bacillota</taxon>
        <taxon>Bacilli</taxon>
        <taxon>Bacillales</taxon>
        <taxon>Bacillaceae</taxon>
        <taxon>Bacillus</taxon>
        <taxon>Bacillus cereus group</taxon>
    </lineage>
</organism>
<name>A0A9X6VEE0_BACTU</name>
<sequence length="95" mass="11192">MNEIKKGNGYLSLNDSSEKRLSIHDLTDGSFCLFKNSRPMILNKQDIHDLILLLNEVKENNYKIERNKSIESDELHTEHWENMIASIKNYKKNNK</sequence>
<dbReference type="EMBL" id="NTUS01000013">
    <property type="protein sequence ID" value="PFB09065.1"/>
    <property type="molecule type" value="Genomic_DNA"/>
</dbReference>
<evidence type="ECO:0000313" key="1">
    <source>
        <dbReference type="EMBL" id="PFB09065.1"/>
    </source>
</evidence>
<dbReference type="AlphaFoldDB" id="A0A9X6VEE0"/>
<gene>
    <name evidence="1" type="ORF">CN398_05355</name>
</gene>
<evidence type="ECO:0000313" key="2">
    <source>
        <dbReference type="Proteomes" id="UP000220397"/>
    </source>
</evidence>
<dbReference type="Proteomes" id="UP000220397">
    <property type="component" value="Unassembled WGS sequence"/>
</dbReference>
<comment type="caution">
    <text evidence="1">The sequence shown here is derived from an EMBL/GenBank/DDBJ whole genome shotgun (WGS) entry which is preliminary data.</text>
</comment>
<reference evidence="1 2" key="1">
    <citation type="submission" date="2017-09" db="EMBL/GenBank/DDBJ databases">
        <title>Large-scale bioinformatics analysis of Bacillus genomes uncovers conserved roles of natural products in bacterial physiology.</title>
        <authorList>
            <consortium name="Agbiome Team Llc"/>
            <person name="Bleich R.M."/>
            <person name="Kirk G.J."/>
            <person name="Santa Maria K.C."/>
            <person name="Allen S.E."/>
            <person name="Farag S."/>
            <person name="Shank E.A."/>
            <person name="Bowers A."/>
        </authorList>
    </citation>
    <scope>NUCLEOTIDE SEQUENCE [LARGE SCALE GENOMIC DNA]</scope>
    <source>
        <strain evidence="1 2">AFS015413</strain>
    </source>
</reference>